<dbReference type="PROSITE" id="PS01162">
    <property type="entry name" value="QOR_ZETA_CRYSTAL"/>
    <property type="match status" value="1"/>
</dbReference>
<dbReference type="Proteomes" id="UP000006633">
    <property type="component" value="Chromosome"/>
</dbReference>
<dbReference type="Gene3D" id="3.90.180.10">
    <property type="entry name" value="Medium-chain alcohol dehydrogenases, catalytic domain"/>
    <property type="match status" value="1"/>
</dbReference>
<dbReference type="AlphaFoldDB" id="D7A8E0"/>
<accession>D7A8E0</accession>
<dbReference type="SUPFAM" id="SSF51735">
    <property type="entry name" value="NAD(P)-binding Rossmann-fold domains"/>
    <property type="match status" value="1"/>
</dbReference>
<keyword evidence="2" id="KW-0560">Oxidoreductase</keyword>
<dbReference type="EMBL" id="CP002026">
    <property type="protein sequence ID" value="ADH88613.1"/>
    <property type="molecule type" value="Genomic_DNA"/>
</dbReference>
<dbReference type="GO" id="GO:0070402">
    <property type="term" value="F:NADPH binding"/>
    <property type="evidence" value="ECO:0007669"/>
    <property type="project" value="TreeGrafter"/>
</dbReference>
<protein>
    <submittedName>
        <fullName evidence="4">Alcohol dehydrogenase zinc-binding domain protein</fullName>
    </submittedName>
</protein>
<dbReference type="InterPro" id="IPR036291">
    <property type="entry name" value="NAD(P)-bd_dom_sf"/>
</dbReference>
<dbReference type="HOGENOM" id="CLU_026673_3_3_5"/>
<dbReference type="OrthoDB" id="9792321at2"/>
<dbReference type="SMART" id="SM00829">
    <property type="entry name" value="PKS_ER"/>
    <property type="match status" value="1"/>
</dbReference>
<evidence type="ECO:0000313" key="4">
    <source>
        <dbReference type="EMBL" id="ADH88613.1"/>
    </source>
</evidence>
<keyword evidence="1" id="KW-0521">NADP</keyword>
<dbReference type="Pfam" id="PF13602">
    <property type="entry name" value="ADH_zinc_N_2"/>
    <property type="match status" value="1"/>
</dbReference>
<dbReference type="InterPro" id="IPR002364">
    <property type="entry name" value="Quin_OxRdtase/zeta-crystal_CS"/>
</dbReference>
<dbReference type="Pfam" id="PF08240">
    <property type="entry name" value="ADH_N"/>
    <property type="match status" value="1"/>
</dbReference>
<organism evidence="4 5">
    <name type="scientific">Ancylobacter novellus (strain ATCC 8093 / DSM 506 / JCM 20403 / CCM 1077 / IAM 12100 / NBRC 12443 / NCIMB 10456)</name>
    <name type="common">Starkeya novella</name>
    <dbReference type="NCBI Taxonomy" id="639283"/>
    <lineage>
        <taxon>Bacteria</taxon>
        <taxon>Pseudomonadati</taxon>
        <taxon>Pseudomonadota</taxon>
        <taxon>Alphaproteobacteria</taxon>
        <taxon>Hyphomicrobiales</taxon>
        <taxon>Xanthobacteraceae</taxon>
        <taxon>Ancylobacter</taxon>
    </lineage>
</organism>
<reference evidence="4 5" key="1">
    <citation type="journal article" date="2012" name="Stand. Genomic Sci.">
        <title>Complete genome sequence of the facultatively chemolithoautotrophic and methylotrophic alpha Proteobacterium Starkeya novella type strain (ATCC 8093(T)).</title>
        <authorList>
            <person name="Kappler U."/>
            <person name="Davenport K."/>
            <person name="Beatson S."/>
            <person name="Lucas S."/>
            <person name="Lapidus A."/>
            <person name="Copeland A."/>
            <person name="Berry K.W."/>
            <person name="Glavina Del Rio T."/>
            <person name="Hammon N."/>
            <person name="Dalin E."/>
            <person name="Tice H."/>
            <person name="Pitluck S."/>
            <person name="Richardson P."/>
            <person name="Bruce D."/>
            <person name="Goodwin L.A."/>
            <person name="Han C."/>
            <person name="Tapia R."/>
            <person name="Detter J.C."/>
            <person name="Chang Y.J."/>
            <person name="Jeffries C.D."/>
            <person name="Land M."/>
            <person name="Hauser L."/>
            <person name="Kyrpides N.C."/>
            <person name="Goker M."/>
            <person name="Ivanova N."/>
            <person name="Klenk H.P."/>
            <person name="Woyke T."/>
        </authorList>
    </citation>
    <scope>NUCLEOTIDE SEQUENCE [LARGE SCALE GENOMIC DNA]</scope>
    <source>
        <strain evidence="5">ATCC 8093 / DSM 506 / JCM 20403 / CCM 1077 / IAM 12100 / NBRC 12443 / NCIMB 10456</strain>
    </source>
</reference>
<dbReference type="RefSeq" id="WP_013166118.1">
    <property type="nucleotide sequence ID" value="NC_014217.1"/>
</dbReference>
<evidence type="ECO:0000313" key="5">
    <source>
        <dbReference type="Proteomes" id="UP000006633"/>
    </source>
</evidence>
<feature type="domain" description="Enoyl reductase (ER)" evidence="3">
    <location>
        <begin position="10"/>
        <end position="333"/>
    </location>
</feature>
<name>D7A8E0_ANCN5</name>
<proteinExistence type="predicted"/>
<dbReference type="Gene3D" id="3.40.50.720">
    <property type="entry name" value="NAD(P)-binding Rossmann-like Domain"/>
    <property type="match status" value="1"/>
</dbReference>
<dbReference type="InterPro" id="IPR013154">
    <property type="entry name" value="ADH-like_N"/>
</dbReference>
<dbReference type="PANTHER" id="PTHR48106:SF18">
    <property type="entry name" value="QUINONE OXIDOREDUCTASE PIG3"/>
    <property type="match status" value="1"/>
</dbReference>
<gene>
    <name evidence="4" type="ordered locus">Snov_1303</name>
</gene>
<evidence type="ECO:0000256" key="2">
    <source>
        <dbReference type="ARBA" id="ARBA00023002"/>
    </source>
</evidence>
<dbReference type="KEGG" id="sno:Snov_1303"/>
<dbReference type="PANTHER" id="PTHR48106">
    <property type="entry name" value="QUINONE OXIDOREDUCTASE PIG3-RELATED"/>
    <property type="match status" value="1"/>
</dbReference>
<dbReference type="eggNOG" id="COG0604">
    <property type="taxonomic scope" value="Bacteria"/>
</dbReference>
<evidence type="ECO:0000256" key="1">
    <source>
        <dbReference type="ARBA" id="ARBA00022857"/>
    </source>
</evidence>
<dbReference type="InterPro" id="IPR011032">
    <property type="entry name" value="GroES-like_sf"/>
</dbReference>
<dbReference type="InterPro" id="IPR020843">
    <property type="entry name" value="ER"/>
</dbReference>
<dbReference type="SUPFAM" id="SSF50129">
    <property type="entry name" value="GroES-like"/>
    <property type="match status" value="1"/>
</dbReference>
<keyword evidence="5" id="KW-1185">Reference proteome</keyword>
<evidence type="ECO:0000259" key="3">
    <source>
        <dbReference type="SMART" id="SM00829"/>
    </source>
</evidence>
<dbReference type="STRING" id="639283.Snov_1303"/>
<dbReference type="GO" id="GO:0008270">
    <property type="term" value="F:zinc ion binding"/>
    <property type="evidence" value="ECO:0007669"/>
    <property type="project" value="InterPro"/>
</dbReference>
<sequence length="338" mass="35888">MRALVMARAGGPEVLELREIARPSFTADTDILVRVKAAGINPADWQNRKNGAVYGDGPSGAFTILGIDGTGVVEAVGAGITHLKPGDKVWYVDGGYAGNFGSYADYKVLNGHYAARMPASLGFVDAAALPTVALTAWEAVFDKASVRPGDFVLVHGGAGGLGHIAIQYLRKLGARIAATVSSEAKAEFVRSLGAELAINYRTEDVLAALRGWTGKEGADTVFDFVGHENFARSFDHVAPFGTLVNTVVSAWPSGTNAAAEWNNLDIRFVNIGQPQIARDHARRLRAAEILTRVAEMVDRGELRPRVDRVVPFEGVGAAHDALEAGETLGRVVLNVTLS</sequence>
<dbReference type="GO" id="GO:0016651">
    <property type="term" value="F:oxidoreductase activity, acting on NAD(P)H"/>
    <property type="evidence" value="ECO:0007669"/>
    <property type="project" value="TreeGrafter"/>
</dbReference>